<organism evidence="1 2">
    <name type="scientific">Trifolium medium</name>
    <dbReference type="NCBI Taxonomy" id="97028"/>
    <lineage>
        <taxon>Eukaryota</taxon>
        <taxon>Viridiplantae</taxon>
        <taxon>Streptophyta</taxon>
        <taxon>Embryophyta</taxon>
        <taxon>Tracheophyta</taxon>
        <taxon>Spermatophyta</taxon>
        <taxon>Magnoliopsida</taxon>
        <taxon>eudicotyledons</taxon>
        <taxon>Gunneridae</taxon>
        <taxon>Pentapetalae</taxon>
        <taxon>rosids</taxon>
        <taxon>fabids</taxon>
        <taxon>Fabales</taxon>
        <taxon>Fabaceae</taxon>
        <taxon>Papilionoideae</taxon>
        <taxon>50 kb inversion clade</taxon>
        <taxon>NPAAA clade</taxon>
        <taxon>Hologalegina</taxon>
        <taxon>IRL clade</taxon>
        <taxon>Trifolieae</taxon>
        <taxon>Trifolium</taxon>
    </lineage>
</organism>
<dbReference type="EMBL" id="LXQA010638865">
    <property type="protein sequence ID" value="MCI63535.1"/>
    <property type="molecule type" value="Genomic_DNA"/>
</dbReference>
<comment type="caution">
    <text evidence="1">The sequence shown here is derived from an EMBL/GenBank/DDBJ whole genome shotgun (WGS) entry which is preliminary data.</text>
</comment>
<evidence type="ECO:0000313" key="1">
    <source>
        <dbReference type="EMBL" id="MCI63535.1"/>
    </source>
</evidence>
<accession>A0A392TUM4</accession>
<name>A0A392TUM4_9FABA</name>
<dbReference type="AlphaFoldDB" id="A0A392TUM4"/>
<proteinExistence type="predicted"/>
<protein>
    <submittedName>
        <fullName evidence="1">Cellular nucleic acid-binding protein</fullName>
    </submittedName>
</protein>
<dbReference type="Proteomes" id="UP000265520">
    <property type="component" value="Unassembled WGS sequence"/>
</dbReference>
<evidence type="ECO:0000313" key="2">
    <source>
        <dbReference type="Proteomes" id="UP000265520"/>
    </source>
</evidence>
<keyword evidence="2" id="KW-1185">Reference proteome</keyword>
<feature type="non-terminal residue" evidence="1">
    <location>
        <position position="67"/>
    </location>
</feature>
<reference evidence="1 2" key="1">
    <citation type="journal article" date="2018" name="Front. Plant Sci.">
        <title>Red Clover (Trifolium pratense) and Zigzag Clover (T. medium) - A Picture of Genomic Similarities and Differences.</title>
        <authorList>
            <person name="Dluhosova J."/>
            <person name="Istvanek J."/>
            <person name="Nedelnik J."/>
            <person name="Repkova J."/>
        </authorList>
    </citation>
    <scope>NUCLEOTIDE SEQUENCE [LARGE SCALE GENOMIC DNA]</scope>
    <source>
        <strain evidence="2">cv. 10/8</strain>
        <tissue evidence="1">Leaf</tissue>
    </source>
</reference>
<sequence>MCSREVERSVKAQEDLFVMFASLMMEEKSEVGALPVVCEFEDVFPKDISDLPPEREVEFSIDVVPGT</sequence>